<accession>A0A246L335</accession>
<name>A0A246L335_9GAMM</name>
<keyword evidence="1" id="KW-0472">Membrane</keyword>
<feature type="transmembrane region" description="Helical" evidence="1">
    <location>
        <begin position="6"/>
        <end position="28"/>
    </location>
</feature>
<organism evidence="2 3">
    <name type="scientific">Stenotrophomonas pavanii</name>
    <dbReference type="NCBI Taxonomy" id="487698"/>
    <lineage>
        <taxon>Bacteria</taxon>
        <taxon>Pseudomonadati</taxon>
        <taxon>Pseudomonadota</taxon>
        <taxon>Gammaproteobacteria</taxon>
        <taxon>Lysobacterales</taxon>
        <taxon>Lysobacteraceae</taxon>
        <taxon>Stenotrophomonas</taxon>
    </lineage>
</organism>
<feature type="transmembrane region" description="Helical" evidence="1">
    <location>
        <begin position="76"/>
        <end position="100"/>
    </location>
</feature>
<protein>
    <recommendedName>
        <fullName evidence="4">Transmembrane protein</fullName>
    </recommendedName>
</protein>
<reference evidence="2 3" key="1">
    <citation type="submission" date="2017-06" db="EMBL/GenBank/DDBJ databases">
        <authorList>
            <person name="Kim H.J."/>
            <person name="Triplett B.A."/>
        </authorList>
    </citation>
    <scope>NUCLEOTIDE SEQUENCE [LARGE SCALE GENOMIC DNA]</scope>
    <source>
        <strain evidence="2 3">S18795</strain>
    </source>
</reference>
<keyword evidence="1" id="KW-1133">Transmembrane helix</keyword>
<evidence type="ECO:0000313" key="2">
    <source>
        <dbReference type="EMBL" id="OWR35404.1"/>
    </source>
</evidence>
<comment type="caution">
    <text evidence="2">The sequence shown here is derived from an EMBL/GenBank/DDBJ whole genome shotgun (WGS) entry which is preliminary data.</text>
</comment>
<evidence type="ECO:0000313" key="3">
    <source>
        <dbReference type="Proteomes" id="UP000197904"/>
    </source>
</evidence>
<dbReference type="AlphaFoldDB" id="A0A246L335"/>
<evidence type="ECO:0000256" key="1">
    <source>
        <dbReference type="SAM" id="Phobius"/>
    </source>
</evidence>
<dbReference type="Proteomes" id="UP000197904">
    <property type="component" value="Unassembled WGS sequence"/>
</dbReference>
<evidence type="ECO:0008006" key="4">
    <source>
        <dbReference type="Google" id="ProtNLM"/>
    </source>
</evidence>
<keyword evidence="1" id="KW-0812">Transmembrane</keyword>
<sequence length="102" mass="12032">MPLESIFELLCVLAVVMLVIAIASRFILVWELKINSPELWISLGRPAILERDHLMRKYPFCGWQRVFWMASGARRLLLAVFWLSFSTYLVVLIPLVWIWVIR</sequence>
<gene>
    <name evidence="2" type="ORF">CEE55_01695</name>
</gene>
<proteinExistence type="predicted"/>
<dbReference type="EMBL" id="NIXP01000007">
    <property type="protein sequence ID" value="OWR35404.1"/>
    <property type="molecule type" value="Genomic_DNA"/>
</dbReference>